<evidence type="ECO:0000256" key="1">
    <source>
        <dbReference type="SAM" id="SignalP"/>
    </source>
</evidence>
<comment type="caution">
    <text evidence="2">The sequence shown here is derived from an EMBL/GenBank/DDBJ whole genome shotgun (WGS) entry which is preliminary data.</text>
</comment>
<proteinExistence type="predicted"/>
<dbReference type="AlphaFoldDB" id="A0A845AN90"/>
<organism evidence="2 4">
    <name type="scientific">Parerythrobacter jejuensis</name>
    <dbReference type="NCBI Taxonomy" id="795812"/>
    <lineage>
        <taxon>Bacteria</taxon>
        <taxon>Pseudomonadati</taxon>
        <taxon>Pseudomonadota</taxon>
        <taxon>Alphaproteobacteria</taxon>
        <taxon>Sphingomonadales</taxon>
        <taxon>Erythrobacteraceae</taxon>
        <taxon>Parerythrobacter</taxon>
    </lineage>
</organism>
<dbReference type="InterPro" id="IPR032710">
    <property type="entry name" value="NTF2-like_dom_sf"/>
</dbReference>
<feature type="chain" id="PRO_5044663555" description="Nuclear transport factor 2 family protein" evidence="1">
    <location>
        <begin position="21"/>
        <end position="172"/>
    </location>
</feature>
<keyword evidence="1" id="KW-0732">Signal</keyword>
<evidence type="ECO:0000313" key="2">
    <source>
        <dbReference type="EMBL" id="MXP30365.1"/>
    </source>
</evidence>
<keyword evidence="4" id="KW-1185">Reference proteome</keyword>
<name>A0A845AN90_9SPHN</name>
<evidence type="ECO:0000313" key="4">
    <source>
        <dbReference type="Proteomes" id="UP000446786"/>
    </source>
</evidence>
<evidence type="ECO:0000313" key="3">
    <source>
        <dbReference type="EMBL" id="MXP33125.1"/>
    </source>
</evidence>
<protein>
    <recommendedName>
        <fullName evidence="5">Nuclear transport factor 2 family protein</fullName>
    </recommendedName>
</protein>
<evidence type="ECO:0008006" key="5">
    <source>
        <dbReference type="Google" id="ProtNLM"/>
    </source>
</evidence>
<dbReference type="EMBL" id="WTYE01000001">
    <property type="protein sequence ID" value="MXP33125.1"/>
    <property type="molecule type" value="Genomic_DNA"/>
</dbReference>
<reference evidence="2 4" key="1">
    <citation type="submission" date="2019-12" db="EMBL/GenBank/DDBJ databases">
        <title>Genomic-based taxomic classification of the family Erythrobacteraceae.</title>
        <authorList>
            <person name="Xu L."/>
        </authorList>
    </citation>
    <scope>NUCLEOTIDE SEQUENCE [LARGE SCALE GENOMIC DNA]</scope>
    <source>
        <strain evidence="2 4">JCM 16677</strain>
    </source>
</reference>
<dbReference type="EMBL" id="WTYE01000001">
    <property type="protein sequence ID" value="MXP30365.1"/>
    <property type="molecule type" value="Genomic_DNA"/>
</dbReference>
<dbReference type="Proteomes" id="UP000446786">
    <property type="component" value="Unassembled WGS sequence"/>
</dbReference>
<gene>
    <name evidence="2" type="ORF">GRI94_00850</name>
    <name evidence="3" type="ORF">GRI94_14940</name>
</gene>
<dbReference type="SUPFAM" id="SSF54427">
    <property type="entry name" value="NTF2-like"/>
    <property type="match status" value="1"/>
</dbReference>
<dbReference type="RefSeq" id="WP_160777922.1">
    <property type="nucleotide sequence ID" value="NZ_BAAAZF010000001.1"/>
</dbReference>
<sequence length="172" mass="18626">MRGFDLLAGLSLALAAPASAGEPMSDEKLAVAEAVTAFMGAIGSDTKTDLADHMVPEAVIFVHSRMDPANPRIDVIPVADHLDRWATRTARYLEEMTISTILVDGDMAVAWGPYAFWADYKLSHCGINSLSLVRRDSGWKIANTSFTMELPSKCEELGVPGFPAESVRDETP</sequence>
<accession>A0A845AN90</accession>
<dbReference type="OrthoDB" id="117186at2"/>
<feature type="signal peptide" evidence="1">
    <location>
        <begin position="1"/>
        <end position="20"/>
    </location>
</feature>
<dbReference type="Gene3D" id="3.10.450.50">
    <property type="match status" value="1"/>
</dbReference>